<dbReference type="PROSITE" id="PS50109">
    <property type="entry name" value="HIS_KIN"/>
    <property type="match status" value="1"/>
</dbReference>
<evidence type="ECO:0000256" key="10">
    <source>
        <dbReference type="ARBA" id="ARBA00022840"/>
    </source>
</evidence>
<evidence type="ECO:0000256" key="9">
    <source>
        <dbReference type="ARBA" id="ARBA00022777"/>
    </source>
</evidence>
<dbReference type="PROSITE" id="PS50110">
    <property type="entry name" value="RESPONSE_REGULATORY"/>
    <property type="match status" value="1"/>
</dbReference>
<dbReference type="SMART" id="SM00448">
    <property type="entry name" value="REC"/>
    <property type="match status" value="1"/>
</dbReference>
<dbReference type="GO" id="GO:0000155">
    <property type="term" value="F:phosphorelay sensor kinase activity"/>
    <property type="evidence" value="ECO:0007669"/>
    <property type="project" value="InterPro"/>
</dbReference>
<dbReference type="Gene3D" id="3.40.50.2300">
    <property type="match status" value="1"/>
</dbReference>
<reference evidence="18 19" key="1">
    <citation type="submission" date="2018-05" db="EMBL/GenBank/DDBJ databases">
        <title>Spiribacter halobius sp. nov., a moderately halophilic bacterium isolated from marine solar saltern.</title>
        <authorList>
            <person name="Zheng W.-S."/>
            <person name="Lu D.-C."/>
            <person name="Du Z.-J."/>
        </authorList>
    </citation>
    <scope>NUCLEOTIDE SEQUENCE [LARGE SCALE GENOMIC DNA]</scope>
    <source>
        <strain evidence="18 19">E85</strain>
    </source>
</reference>
<dbReference type="Pfam" id="PF08448">
    <property type="entry name" value="PAS_4"/>
    <property type="match status" value="1"/>
</dbReference>
<proteinExistence type="predicted"/>
<dbReference type="OrthoDB" id="1931120at2"/>
<keyword evidence="4" id="KW-1003">Cell membrane</keyword>
<dbReference type="PROSITE" id="PS50885">
    <property type="entry name" value="HAMP"/>
    <property type="match status" value="1"/>
</dbReference>
<evidence type="ECO:0000256" key="6">
    <source>
        <dbReference type="ARBA" id="ARBA00022679"/>
    </source>
</evidence>
<dbReference type="InterPro" id="IPR029016">
    <property type="entry name" value="GAF-like_dom_sf"/>
</dbReference>
<comment type="catalytic activity">
    <reaction evidence="1">
        <text>ATP + protein L-histidine = ADP + protein N-phospho-L-histidine.</text>
        <dbReference type="EC" id="2.7.13.3"/>
    </reaction>
</comment>
<dbReference type="InterPro" id="IPR004358">
    <property type="entry name" value="Sig_transdc_His_kin-like_C"/>
</dbReference>
<organism evidence="18 19">
    <name type="scientific">Sediminicurvatus halobius</name>
    <dbReference type="NCBI Taxonomy" id="2182432"/>
    <lineage>
        <taxon>Bacteria</taxon>
        <taxon>Pseudomonadati</taxon>
        <taxon>Pseudomonadota</taxon>
        <taxon>Gammaproteobacteria</taxon>
        <taxon>Chromatiales</taxon>
        <taxon>Ectothiorhodospiraceae</taxon>
        <taxon>Sediminicurvatus</taxon>
    </lineage>
</organism>
<dbReference type="AlphaFoldDB" id="A0A2U2N5X7"/>
<evidence type="ECO:0000256" key="1">
    <source>
        <dbReference type="ARBA" id="ARBA00000085"/>
    </source>
</evidence>
<dbReference type="GO" id="GO:0005886">
    <property type="term" value="C:plasma membrane"/>
    <property type="evidence" value="ECO:0007669"/>
    <property type="project" value="UniProtKB-SubCell"/>
</dbReference>
<evidence type="ECO:0000313" key="19">
    <source>
        <dbReference type="Proteomes" id="UP000245474"/>
    </source>
</evidence>
<evidence type="ECO:0000256" key="14">
    <source>
        <dbReference type="SAM" id="Phobius"/>
    </source>
</evidence>
<comment type="caution">
    <text evidence="18">The sequence shown here is derived from an EMBL/GenBank/DDBJ whole genome shotgun (WGS) entry which is preliminary data.</text>
</comment>
<dbReference type="SMART" id="SM00388">
    <property type="entry name" value="HisKA"/>
    <property type="match status" value="1"/>
</dbReference>
<dbReference type="CDD" id="cd00082">
    <property type="entry name" value="HisKA"/>
    <property type="match status" value="1"/>
</dbReference>
<dbReference type="InterPro" id="IPR011006">
    <property type="entry name" value="CheY-like_superfamily"/>
</dbReference>
<dbReference type="Gene3D" id="3.30.450.40">
    <property type="match status" value="1"/>
</dbReference>
<dbReference type="InterPro" id="IPR001789">
    <property type="entry name" value="Sig_transdc_resp-reg_receiver"/>
</dbReference>
<dbReference type="RefSeq" id="WP_109677154.1">
    <property type="nucleotide sequence ID" value="NZ_CP086615.1"/>
</dbReference>
<dbReference type="SUPFAM" id="SSF55874">
    <property type="entry name" value="ATPase domain of HSP90 chaperone/DNA topoisomerase II/histidine kinase"/>
    <property type="match status" value="1"/>
</dbReference>
<dbReference type="PRINTS" id="PR00344">
    <property type="entry name" value="BCTRLSENSOR"/>
</dbReference>
<keyword evidence="14" id="KW-0472">Membrane</keyword>
<evidence type="ECO:0000259" key="17">
    <source>
        <dbReference type="PROSITE" id="PS50885"/>
    </source>
</evidence>
<dbReference type="SUPFAM" id="SSF55785">
    <property type="entry name" value="PYP-like sensor domain (PAS domain)"/>
    <property type="match status" value="1"/>
</dbReference>
<dbReference type="Proteomes" id="UP000245474">
    <property type="component" value="Unassembled WGS sequence"/>
</dbReference>
<dbReference type="SUPFAM" id="SSF47384">
    <property type="entry name" value="Homodimeric domain of signal transducing histidine kinase"/>
    <property type="match status" value="1"/>
</dbReference>
<dbReference type="InterPro" id="IPR035965">
    <property type="entry name" value="PAS-like_dom_sf"/>
</dbReference>
<dbReference type="InterPro" id="IPR005467">
    <property type="entry name" value="His_kinase_dom"/>
</dbReference>
<dbReference type="InterPro" id="IPR013656">
    <property type="entry name" value="PAS_4"/>
</dbReference>
<dbReference type="SUPFAM" id="SSF55781">
    <property type="entry name" value="GAF domain-like"/>
    <property type="match status" value="1"/>
</dbReference>
<keyword evidence="12" id="KW-0902">Two-component regulatory system</keyword>
<evidence type="ECO:0000256" key="7">
    <source>
        <dbReference type="ARBA" id="ARBA00022692"/>
    </source>
</evidence>
<dbReference type="Gene3D" id="1.10.287.130">
    <property type="match status" value="1"/>
</dbReference>
<dbReference type="InterPro" id="IPR003594">
    <property type="entry name" value="HATPase_dom"/>
</dbReference>
<sequence length="1209" mass="127655">MTGSDDERCQRRVRTQPGLVLPLRVQITTAFLILFGVIALAAGTMAGRSTQALVDESVRASFSGSAELALQELRRLENTARGAAAALAATPLAAATDNRARREHLYVLATVLSAVPGVSAAYVGWPDGDFLLLRPMGPHAARLAAPEGARWLAQWVFDSGPRFDFLDARLNTLEAREGVTYALDPRTRPWFRQAAATSRTIVTAPYIFYTTREPGITAARRGASGAIAGIDVSLRDISARLPSQQPASGTEAAVLGPDDAVIAYSEPERILRLLGETRLADPARDDARLPEVAALGVPVLTALAASEVGATAAPRRLAVGGADWLGVVSPLDDQGMRLAMAVPVAGLAAVPQAMRTRLLQLFGIVAMIAAPLVWWAGRLLARPVERFTAEVERVAALEFSESPAVRTRVSEMADLGRALDTARIALGRFSAICQAVFAEDHDQRLLAGVVDALVDHGGARRCAAWLRDGESGFRLIAARPPADEGPIGEGLARRLAGSDDLTVVTLSGDAAEGGPLAPGGEAVTVLGVVLRDGAGEAMGVIALVPGDDGASAALRSLARFIARHVSMVLERQRLVSERAAAREETEIVLGAMAEGLYVLDAEGRIQRQNAAARALAGADAATVAGEPFTAWIRPCEGEADAALHTLADGRRRSVRHAWLRRVAEADPLPVAYECAALEAGDGTIRGAVVSFRDVGEQLRAEYALRERVKELNCLYRVLEATVEPDRALAEVCASVVETLPAAMLHDAVAVACVRVGRERFTSPGWDDAEETCSATIWGDDGPIGEVAVGYRERRPSLLAREATFLPEERAMVEAVAAHLGRFVNVQRTAAQLRQSERLSAVGELTGGVAHDFNNLLTVILGAAENLGASLPEDDSGRAQAIMIRTAAERGADLTRHLIAFARRQSLAPRPTRVEEVLAGMCPLLERTLGDDIGVELVVCAAPRPALVDPAQLENALLNLCLNARDAMPDGGGLQIELRGVAMDSAHADWGEDALPGHYVCLSVTDTGAGMDEETTAHAFEPFFTTKEAGAGSGLGLSMVYGFMRQSGGFARLDSAPGAGTTVRLYLPEAADEAGDGGAAASAAGEGGGGEHILLVEDDALVREHTADVLQGLGYRVTSARDGREALGMLRGASDFDLLFSDVVMPGGLDGYALAEAVGRVRPGLPVLLTSGYPDRVQAHDDAGTSAHFLRKPYRRAELAAKLREVLVNA</sequence>
<evidence type="ECO:0000256" key="2">
    <source>
        <dbReference type="ARBA" id="ARBA00004651"/>
    </source>
</evidence>
<dbReference type="PANTHER" id="PTHR43065">
    <property type="entry name" value="SENSOR HISTIDINE KINASE"/>
    <property type="match status" value="1"/>
</dbReference>
<dbReference type="SUPFAM" id="SSF103190">
    <property type="entry name" value="Sensory domain-like"/>
    <property type="match status" value="1"/>
</dbReference>
<keyword evidence="6" id="KW-0808">Transferase</keyword>
<dbReference type="InterPro" id="IPR036097">
    <property type="entry name" value="HisK_dim/P_sf"/>
</dbReference>
<dbReference type="EC" id="2.7.13.3" evidence="3"/>
<comment type="subcellular location">
    <subcellularLocation>
        <location evidence="2">Cell membrane</location>
        <topology evidence="2">Multi-pass membrane protein</topology>
    </subcellularLocation>
</comment>
<evidence type="ECO:0000256" key="12">
    <source>
        <dbReference type="ARBA" id="ARBA00023012"/>
    </source>
</evidence>
<dbReference type="InterPro" id="IPR003660">
    <property type="entry name" value="HAMP_dom"/>
</dbReference>
<dbReference type="GO" id="GO:0005524">
    <property type="term" value="F:ATP binding"/>
    <property type="evidence" value="ECO:0007669"/>
    <property type="project" value="UniProtKB-KW"/>
</dbReference>
<feature type="domain" description="HAMP" evidence="17">
    <location>
        <begin position="378"/>
        <end position="431"/>
    </location>
</feature>
<keyword evidence="5 13" id="KW-0597">Phosphoprotein</keyword>
<dbReference type="Gene3D" id="3.30.565.10">
    <property type="entry name" value="Histidine kinase-like ATPase, C-terminal domain"/>
    <property type="match status" value="1"/>
</dbReference>
<evidence type="ECO:0000259" key="16">
    <source>
        <dbReference type="PROSITE" id="PS50110"/>
    </source>
</evidence>
<dbReference type="SUPFAM" id="SSF52172">
    <property type="entry name" value="CheY-like"/>
    <property type="match status" value="1"/>
</dbReference>
<feature type="transmembrane region" description="Helical" evidence="14">
    <location>
        <begin position="105"/>
        <end position="125"/>
    </location>
</feature>
<evidence type="ECO:0000259" key="15">
    <source>
        <dbReference type="PROSITE" id="PS50109"/>
    </source>
</evidence>
<dbReference type="Gene3D" id="3.30.450.20">
    <property type="entry name" value="PAS domain"/>
    <property type="match status" value="3"/>
</dbReference>
<keyword evidence="19" id="KW-1185">Reference proteome</keyword>
<evidence type="ECO:0000256" key="11">
    <source>
        <dbReference type="ARBA" id="ARBA00022989"/>
    </source>
</evidence>
<keyword evidence="8" id="KW-0547">Nucleotide-binding</keyword>
<dbReference type="InterPro" id="IPR036890">
    <property type="entry name" value="HATPase_C_sf"/>
</dbReference>
<dbReference type="Pfam" id="PF02518">
    <property type="entry name" value="HATPase_c"/>
    <property type="match status" value="1"/>
</dbReference>
<feature type="modified residue" description="4-aspartylphosphate" evidence="13">
    <location>
        <position position="1141"/>
    </location>
</feature>
<evidence type="ECO:0000313" key="18">
    <source>
        <dbReference type="EMBL" id="PWG64379.1"/>
    </source>
</evidence>
<dbReference type="EMBL" id="QFFI01000006">
    <property type="protein sequence ID" value="PWG64379.1"/>
    <property type="molecule type" value="Genomic_DNA"/>
</dbReference>
<dbReference type="PANTHER" id="PTHR43065:SF46">
    <property type="entry name" value="C4-DICARBOXYLATE TRANSPORT SENSOR PROTEIN DCTB"/>
    <property type="match status" value="1"/>
</dbReference>
<evidence type="ECO:0000256" key="8">
    <source>
        <dbReference type="ARBA" id="ARBA00022741"/>
    </source>
</evidence>
<dbReference type="InterPro" id="IPR003661">
    <property type="entry name" value="HisK_dim/P_dom"/>
</dbReference>
<keyword evidence="11 14" id="KW-1133">Transmembrane helix</keyword>
<evidence type="ECO:0000256" key="3">
    <source>
        <dbReference type="ARBA" id="ARBA00012438"/>
    </source>
</evidence>
<keyword evidence="10" id="KW-0067">ATP-binding</keyword>
<dbReference type="Pfam" id="PF00072">
    <property type="entry name" value="Response_reg"/>
    <property type="match status" value="1"/>
</dbReference>
<feature type="domain" description="Histidine kinase" evidence="15">
    <location>
        <begin position="847"/>
        <end position="1070"/>
    </location>
</feature>
<keyword evidence="9" id="KW-0418">Kinase</keyword>
<evidence type="ECO:0000256" key="5">
    <source>
        <dbReference type="ARBA" id="ARBA00022553"/>
    </source>
</evidence>
<accession>A0A2U2N5X7</accession>
<dbReference type="InterPro" id="IPR029151">
    <property type="entry name" value="Sensor-like_sf"/>
</dbReference>
<evidence type="ECO:0000256" key="4">
    <source>
        <dbReference type="ARBA" id="ARBA00022475"/>
    </source>
</evidence>
<feature type="domain" description="Response regulatory" evidence="16">
    <location>
        <begin position="1091"/>
        <end position="1206"/>
    </location>
</feature>
<gene>
    <name evidence="18" type="ORF">DEM34_05730</name>
</gene>
<evidence type="ECO:0000256" key="13">
    <source>
        <dbReference type="PROSITE-ProRule" id="PRU00169"/>
    </source>
</evidence>
<name>A0A2U2N5X7_9GAMM</name>
<dbReference type="SMART" id="SM00387">
    <property type="entry name" value="HATPase_c"/>
    <property type="match status" value="1"/>
</dbReference>
<protein>
    <recommendedName>
        <fullName evidence="3">histidine kinase</fullName>
        <ecNumber evidence="3">2.7.13.3</ecNumber>
    </recommendedName>
</protein>
<feature type="transmembrane region" description="Helical" evidence="14">
    <location>
        <begin position="21"/>
        <end position="42"/>
    </location>
</feature>
<keyword evidence="7 14" id="KW-0812">Transmembrane</keyword>